<comment type="caution">
    <text evidence="2">The sequence shown here is derived from an EMBL/GenBank/DDBJ whole genome shotgun (WGS) entry which is preliminary data.</text>
</comment>
<feature type="region of interest" description="Disordered" evidence="1">
    <location>
        <begin position="231"/>
        <end position="258"/>
    </location>
</feature>
<accession>A0A8T2MXD1</accession>
<keyword evidence="3" id="KW-1185">Reference proteome</keyword>
<evidence type="ECO:0000256" key="1">
    <source>
        <dbReference type="SAM" id="MobiDB-lite"/>
    </source>
</evidence>
<evidence type="ECO:0000313" key="3">
    <source>
        <dbReference type="Proteomes" id="UP000824540"/>
    </source>
</evidence>
<feature type="region of interest" description="Disordered" evidence="1">
    <location>
        <begin position="1"/>
        <end position="53"/>
    </location>
</feature>
<feature type="compositionally biased region" description="Polar residues" evidence="1">
    <location>
        <begin position="373"/>
        <end position="391"/>
    </location>
</feature>
<feature type="compositionally biased region" description="Polar residues" evidence="1">
    <location>
        <begin position="231"/>
        <end position="254"/>
    </location>
</feature>
<name>A0A8T2MXD1_9TELE</name>
<dbReference type="EMBL" id="JAFBMS010000242">
    <property type="protein sequence ID" value="KAG9332353.1"/>
    <property type="molecule type" value="Genomic_DNA"/>
</dbReference>
<feature type="compositionally biased region" description="Basic and acidic residues" evidence="1">
    <location>
        <begin position="410"/>
        <end position="421"/>
    </location>
</feature>
<sequence length="455" mass="47750">MTARVSVSTGNGFVNARGSPGPLGAASGNGLGKGMPTKSPPPPGGSVGIGSRKPDLRVVIPPSSKGLMPPLRLLLTAQPKRPRAGPAESVGITLPVTMAERSGWLQINPVRHHVRGGSRRITLIVTMAEGSGWPQNNPDYDHGGRRITLIVTMAEGSGWPQNNPDYDHGRGSEEEEMELGLVYSAMPTAYSSVRPHPLTVTGEYAPTPLTVTGEYAPTPLTVTGEYTPTPLTVTGEYTPTPLTVTGEYTPTPLTVTGEYTPPPLTVTGEYAPTPSLTPPTPLTVTGEYAPTPLTVTGEYTPTPLTVTGEYAPTPLTVTGEYIPTPLTVTGEYIPTPLAATLHSGVEGSSLSINTSQSVSIKSEPISPPRERVTPSSGFLSQQAPHPPSSRQEVGRSPADSLSSSCSSYDGSDREDPPRPEFHPQLGLGVGRPSAGGAAGETRESPSLKRMRMDTW</sequence>
<feature type="non-terminal residue" evidence="2">
    <location>
        <position position="455"/>
    </location>
</feature>
<proteinExistence type="predicted"/>
<feature type="compositionally biased region" description="Polar residues" evidence="1">
    <location>
        <begin position="1"/>
        <end position="12"/>
    </location>
</feature>
<reference evidence="2" key="1">
    <citation type="thesis" date="2021" institute="BYU ScholarsArchive" country="Provo, UT, USA">
        <title>Applications of and Algorithms for Genome Assembly and Genomic Analyses with an Emphasis on Marine Teleosts.</title>
        <authorList>
            <person name="Pickett B.D."/>
        </authorList>
    </citation>
    <scope>NUCLEOTIDE SEQUENCE</scope>
    <source>
        <strain evidence="2">HI-2016</strain>
    </source>
</reference>
<feature type="region of interest" description="Disordered" evidence="1">
    <location>
        <begin position="351"/>
        <end position="455"/>
    </location>
</feature>
<gene>
    <name evidence="2" type="ORF">JZ751_015360</name>
</gene>
<feature type="compositionally biased region" description="Basic and acidic residues" evidence="1">
    <location>
        <begin position="440"/>
        <end position="455"/>
    </location>
</feature>
<dbReference type="Proteomes" id="UP000824540">
    <property type="component" value="Unassembled WGS sequence"/>
</dbReference>
<dbReference type="AlphaFoldDB" id="A0A8T2MXD1"/>
<feature type="compositionally biased region" description="Low complexity" evidence="1">
    <location>
        <begin position="396"/>
        <end position="409"/>
    </location>
</feature>
<evidence type="ECO:0000313" key="2">
    <source>
        <dbReference type="EMBL" id="KAG9332353.1"/>
    </source>
</evidence>
<dbReference type="PRINTS" id="PR01217">
    <property type="entry name" value="PRICHEXTENSN"/>
</dbReference>
<organism evidence="2 3">
    <name type="scientific">Albula glossodonta</name>
    <name type="common">roundjaw bonefish</name>
    <dbReference type="NCBI Taxonomy" id="121402"/>
    <lineage>
        <taxon>Eukaryota</taxon>
        <taxon>Metazoa</taxon>
        <taxon>Chordata</taxon>
        <taxon>Craniata</taxon>
        <taxon>Vertebrata</taxon>
        <taxon>Euteleostomi</taxon>
        <taxon>Actinopterygii</taxon>
        <taxon>Neopterygii</taxon>
        <taxon>Teleostei</taxon>
        <taxon>Albuliformes</taxon>
        <taxon>Albulidae</taxon>
        <taxon>Albula</taxon>
    </lineage>
</organism>
<feature type="compositionally biased region" description="Polar residues" evidence="1">
    <location>
        <begin position="351"/>
        <end position="360"/>
    </location>
</feature>
<protein>
    <submittedName>
        <fullName evidence="2">Uncharacterized protein</fullName>
    </submittedName>
</protein>